<proteinExistence type="inferred from homology"/>
<dbReference type="OrthoDB" id="9795403at2"/>
<evidence type="ECO:0000256" key="3">
    <source>
        <dbReference type="ARBA" id="ARBA00007069"/>
    </source>
</evidence>
<dbReference type="PANTHER" id="PTHR30183:SF8">
    <property type="entry name" value="MOLYBDENUM TRANSPORT SYSTEM PERMEASE"/>
    <property type="match status" value="1"/>
</dbReference>
<comment type="caution">
    <text evidence="13">The sequence shown here is derived from an EMBL/GenBank/DDBJ whole genome shotgun (WGS) entry which is preliminary data.</text>
</comment>
<dbReference type="InterPro" id="IPR011867">
    <property type="entry name" value="ModB_ABC"/>
</dbReference>
<reference evidence="13 14" key="1">
    <citation type="submission" date="2018-08" db="EMBL/GenBank/DDBJ databases">
        <title>Recombination of ecologically and evolutionarily significant loci maintains genetic cohesion in the Pseudomonas syringae species complex.</title>
        <authorList>
            <person name="Dillon M."/>
            <person name="Thakur S."/>
            <person name="Almeida R.N.D."/>
            <person name="Weir B.S."/>
            <person name="Guttman D.S."/>
        </authorList>
    </citation>
    <scope>NUCLEOTIDE SEQUENCE [LARGE SCALE GENOMIC DNA]</scope>
    <source>
        <strain evidence="13 14">ICMP 4086</strain>
    </source>
</reference>
<protein>
    <recommendedName>
        <fullName evidence="12">Molybdenum transport system permease</fullName>
    </recommendedName>
</protein>
<comment type="similarity">
    <text evidence="3 12">Belongs to the binding-protein-dependent transport system permease family. CysTW subfamily.</text>
</comment>
<sequence>MPLGSADIAAIWLTLKLASLTTVILLIIGTPIALWLARTDSWLKGPIGAVVALPLVLPPTVIGFYLLLLLGPNGAVGQLTQSLGLGTLTFSFAGLVIGSVLYSMPFVVQPLQNAFAAIGTRPLEVAATLRAGQWDTFFHVILPLAKPGFITGAILGFAHTVGEFGVVLMIGGNIPEKTRVVSVQIFDHVESMKYLQAHWLAGAMLVFSFLVLLALYSSGKSKAGWS</sequence>
<dbReference type="RefSeq" id="WP_055008522.1">
    <property type="nucleotide sequence ID" value="NZ_LJPW01000054.1"/>
</dbReference>
<evidence type="ECO:0000256" key="1">
    <source>
        <dbReference type="ARBA" id="ARBA00002949"/>
    </source>
</evidence>
<evidence type="ECO:0000256" key="8">
    <source>
        <dbReference type="ARBA" id="ARBA00022692"/>
    </source>
</evidence>
<dbReference type="SUPFAM" id="SSF161098">
    <property type="entry name" value="MetI-like"/>
    <property type="match status" value="1"/>
</dbReference>
<evidence type="ECO:0000256" key="9">
    <source>
        <dbReference type="ARBA" id="ARBA00022989"/>
    </source>
</evidence>
<dbReference type="Gene3D" id="1.10.3720.10">
    <property type="entry name" value="MetI-like"/>
    <property type="match status" value="1"/>
</dbReference>
<gene>
    <name evidence="13" type="ORF">ALQ84_01731</name>
</gene>
<dbReference type="Proteomes" id="UP000278587">
    <property type="component" value="Unassembled WGS sequence"/>
</dbReference>
<evidence type="ECO:0000313" key="13">
    <source>
        <dbReference type="EMBL" id="RMM07793.1"/>
    </source>
</evidence>
<dbReference type="EMBL" id="RBOC01000132">
    <property type="protein sequence ID" value="RMM07793.1"/>
    <property type="molecule type" value="Genomic_DNA"/>
</dbReference>
<dbReference type="AlphaFoldDB" id="A0A0P9M0S8"/>
<dbReference type="PROSITE" id="PS50928">
    <property type="entry name" value="ABC_TM1"/>
    <property type="match status" value="1"/>
</dbReference>
<dbReference type="InterPro" id="IPR035906">
    <property type="entry name" value="MetI-like_sf"/>
</dbReference>
<dbReference type="InterPro" id="IPR000515">
    <property type="entry name" value="MetI-like"/>
</dbReference>
<evidence type="ECO:0000256" key="4">
    <source>
        <dbReference type="ARBA" id="ARBA00022448"/>
    </source>
</evidence>
<comment type="caution">
    <text evidence="12">Lacks conserved residue(s) required for the propagation of feature annotation.</text>
</comment>
<feature type="transmembrane region" description="Helical" evidence="11">
    <location>
        <begin position="47"/>
        <end position="70"/>
    </location>
</feature>
<keyword evidence="6 12" id="KW-0500">Molybdenum</keyword>
<evidence type="ECO:0000256" key="2">
    <source>
        <dbReference type="ARBA" id="ARBA00004429"/>
    </source>
</evidence>
<evidence type="ECO:0000256" key="12">
    <source>
        <dbReference type="RuleBase" id="RU365097"/>
    </source>
</evidence>
<keyword evidence="10 11" id="KW-0472">Membrane</keyword>
<feature type="transmembrane region" description="Helical" evidence="11">
    <location>
        <begin position="197"/>
        <end position="216"/>
    </location>
</feature>
<organism evidence="13 14">
    <name type="scientific">Pseudomonas caricapapayae</name>
    <dbReference type="NCBI Taxonomy" id="46678"/>
    <lineage>
        <taxon>Bacteria</taxon>
        <taxon>Pseudomonadati</taxon>
        <taxon>Pseudomonadota</taxon>
        <taxon>Gammaproteobacteria</taxon>
        <taxon>Pseudomonadales</taxon>
        <taxon>Pseudomonadaceae</taxon>
        <taxon>Pseudomonas</taxon>
    </lineage>
</organism>
<evidence type="ECO:0000313" key="14">
    <source>
        <dbReference type="Proteomes" id="UP000278587"/>
    </source>
</evidence>
<dbReference type="NCBIfam" id="TIGR02141">
    <property type="entry name" value="modB_ABC"/>
    <property type="match status" value="1"/>
</dbReference>
<evidence type="ECO:0000256" key="11">
    <source>
        <dbReference type="RuleBase" id="RU363032"/>
    </source>
</evidence>
<keyword evidence="8 11" id="KW-0812">Transmembrane</keyword>
<evidence type="ECO:0000256" key="7">
    <source>
        <dbReference type="ARBA" id="ARBA00022519"/>
    </source>
</evidence>
<dbReference type="PANTHER" id="PTHR30183">
    <property type="entry name" value="MOLYBDENUM TRANSPORT SYSTEM PERMEASE PROTEIN MODB"/>
    <property type="match status" value="1"/>
</dbReference>
<dbReference type="GO" id="GO:0005886">
    <property type="term" value="C:plasma membrane"/>
    <property type="evidence" value="ECO:0007669"/>
    <property type="project" value="UniProtKB-SubCell"/>
</dbReference>
<feature type="transmembrane region" description="Helical" evidence="11">
    <location>
        <begin position="82"/>
        <end position="102"/>
    </location>
</feature>
<evidence type="ECO:0000256" key="10">
    <source>
        <dbReference type="ARBA" id="ARBA00023136"/>
    </source>
</evidence>
<keyword evidence="4 11" id="KW-0813">Transport</keyword>
<comment type="subcellular location">
    <subcellularLocation>
        <location evidence="2 12">Cell inner membrane</location>
        <topology evidence="2 12">Multi-pass membrane protein</topology>
    </subcellularLocation>
    <subcellularLocation>
        <location evidence="11">Cell membrane</location>
        <topology evidence="11">Multi-pass membrane protein</topology>
    </subcellularLocation>
</comment>
<dbReference type="GO" id="GO:0015098">
    <property type="term" value="F:molybdate ion transmembrane transporter activity"/>
    <property type="evidence" value="ECO:0007669"/>
    <property type="project" value="UniProtKB-UniRule"/>
</dbReference>
<evidence type="ECO:0000256" key="5">
    <source>
        <dbReference type="ARBA" id="ARBA00022475"/>
    </source>
</evidence>
<keyword evidence="5" id="KW-1003">Cell membrane</keyword>
<feature type="transmembrane region" description="Helical" evidence="11">
    <location>
        <begin position="12"/>
        <end position="35"/>
    </location>
</feature>
<dbReference type="Pfam" id="PF00528">
    <property type="entry name" value="BPD_transp_1"/>
    <property type="match status" value="1"/>
</dbReference>
<keyword evidence="7 12" id="KW-0997">Cell inner membrane</keyword>
<keyword evidence="9 11" id="KW-1133">Transmembrane helix</keyword>
<name>A0A0P9M0S8_9PSED</name>
<evidence type="ECO:0000256" key="6">
    <source>
        <dbReference type="ARBA" id="ARBA00022505"/>
    </source>
</evidence>
<comment type="function">
    <text evidence="1 12">Part of the binding-protein-dependent transport system for molybdenum; probably responsible for the translocation of the substrate across the membrane.</text>
</comment>
<dbReference type="CDD" id="cd06261">
    <property type="entry name" value="TM_PBP2"/>
    <property type="match status" value="1"/>
</dbReference>
<dbReference type="FunFam" id="1.10.3720.10:FF:000054">
    <property type="entry name" value="Molybdenum transport system permease"/>
    <property type="match status" value="1"/>
</dbReference>
<accession>A0A0P9M0S8</accession>